<feature type="transmembrane region" description="Helical" evidence="1">
    <location>
        <begin position="52"/>
        <end position="74"/>
    </location>
</feature>
<proteinExistence type="predicted"/>
<organism evidence="2 3">
    <name type="scientific">Porphyromonas pasteri</name>
    <dbReference type="NCBI Taxonomy" id="1583331"/>
    <lineage>
        <taxon>Bacteria</taxon>
        <taxon>Pseudomonadati</taxon>
        <taxon>Bacteroidota</taxon>
        <taxon>Bacteroidia</taxon>
        <taxon>Bacteroidales</taxon>
        <taxon>Porphyromonadaceae</taxon>
        <taxon>Porphyromonas</taxon>
    </lineage>
</organism>
<protein>
    <submittedName>
        <fullName evidence="2">Uncharacterized protein</fullName>
    </submittedName>
</protein>
<evidence type="ECO:0000256" key="1">
    <source>
        <dbReference type="SAM" id="Phobius"/>
    </source>
</evidence>
<evidence type="ECO:0000313" key="2">
    <source>
        <dbReference type="EMBL" id="GGM55857.1"/>
    </source>
</evidence>
<reference evidence="3" key="1">
    <citation type="journal article" date="2019" name="Int. J. Syst. Evol. Microbiol.">
        <title>The Global Catalogue of Microorganisms (GCM) 10K type strain sequencing project: providing services to taxonomists for standard genome sequencing and annotation.</title>
        <authorList>
            <consortium name="The Broad Institute Genomics Platform"/>
            <consortium name="The Broad Institute Genome Sequencing Center for Infectious Disease"/>
            <person name="Wu L."/>
            <person name="Ma J."/>
        </authorList>
    </citation>
    <scope>NUCLEOTIDE SEQUENCE [LARGE SCALE GENOMIC DNA]</scope>
    <source>
        <strain evidence="3">JCM 30531</strain>
    </source>
</reference>
<gene>
    <name evidence="2" type="ORF">GCM10007088_13390</name>
</gene>
<keyword evidence="1" id="KW-0472">Membrane</keyword>
<sequence>MADGQATLPLLLLHPNPINSILMTWDSFIFFAIPALLLWAGGAWTAWKKRPLPTYLLTAAGLLVYFAFILGLWMSLERPPLRTMGETRL</sequence>
<feature type="transmembrane region" description="Helical" evidence="1">
    <location>
        <begin position="20"/>
        <end position="40"/>
    </location>
</feature>
<keyword evidence="1" id="KW-0812">Transmembrane</keyword>
<accession>A0ABQ2H8V6</accession>
<name>A0ABQ2H8V6_9PORP</name>
<dbReference type="Proteomes" id="UP000653477">
    <property type="component" value="Unassembled WGS sequence"/>
</dbReference>
<comment type="caution">
    <text evidence="2">The sequence shown here is derived from an EMBL/GenBank/DDBJ whole genome shotgun (WGS) entry which is preliminary data.</text>
</comment>
<evidence type="ECO:0000313" key="3">
    <source>
        <dbReference type="Proteomes" id="UP000653477"/>
    </source>
</evidence>
<dbReference type="EMBL" id="BMPU01000004">
    <property type="protein sequence ID" value="GGM55857.1"/>
    <property type="molecule type" value="Genomic_DNA"/>
</dbReference>
<keyword evidence="1" id="KW-1133">Transmembrane helix</keyword>
<keyword evidence="3" id="KW-1185">Reference proteome</keyword>